<dbReference type="GO" id="GO:0005576">
    <property type="term" value="C:extracellular region"/>
    <property type="evidence" value="ECO:0007669"/>
    <property type="project" value="TreeGrafter"/>
</dbReference>
<feature type="compositionally biased region" description="Polar residues" evidence="1">
    <location>
        <begin position="185"/>
        <end position="203"/>
    </location>
</feature>
<gene>
    <name evidence="2" type="ORF">KTH64_02315</name>
</gene>
<protein>
    <recommendedName>
        <fullName evidence="4">Lysozyme inhibitor LprI N-terminal domain-containing protein</fullName>
    </recommendedName>
</protein>
<dbReference type="AlphaFoldDB" id="A0AAW5R588"/>
<dbReference type="EMBL" id="JAHPRE010000006">
    <property type="protein sequence ID" value="MCU4395824.1"/>
    <property type="molecule type" value="Genomic_DNA"/>
</dbReference>
<reference evidence="2" key="1">
    <citation type="submission" date="2021-06" db="EMBL/GenBank/DDBJ databases">
        <title>Propagation of a rapidly emergent carbapenem-resistant Acinetobacter baumannii lineage by various extra-hospital transmission networks.</title>
        <authorList>
            <person name="Calix J."/>
        </authorList>
    </citation>
    <scope>NUCLEOTIDE SEQUENCE</scope>
    <source>
        <strain evidence="2">WU_MDCI_Aw63</strain>
    </source>
</reference>
<dbReference type="InterPro" id="IPR052755">
    <property type="entry name" value="Lysozyme_Inhibitor_LprI"/>
</dbReference>
<evidence type="ECO:0000313" key="3">
    <source>
        <dbReference type="Proteomes" id="UP001208534"/>
    </source>
</evidence>
<name>A0AAW5R588_ACIJU</name>
<proteinExistence type="predicted"/>
<dbReference type="PANTHER" id="PTHR37549:SF1">
    <property type="entry name" value="LIPOPROTEIN LPRI"/>
    <property type="match status" value="1"/>
</dbReference>
<evidence type="ECO:0000256" key="1">
    <source>
        <dbReference type="SAM" id="MobiDB-lite"/>
    </source>
</evidence>
<feature type="region of interest" description="Disordered" evidence="1">
    <location>
        <begin position="171"/>
        <end position="204"/>
    </location>
</feature>
<dbReference type="Proteomes" id="UP001208534">
    <property type="component" value="Unassembled WGS sequence"/>
</dbReference>
<sequence>MSKLISASLVTLCILLNGCDKTKPEPIKEEIKQPSVEEIDKQRKVDFLNEISGVWSDGSSLITIYYDHGNLQFLVDDEPKLIDIGDIDLENETINLLAYSKDDGKKIIWTLKKVQNEDETAFNLRVTFHDGSARSLSFVRKISNDDKQRIQNIYLENQNKESEYKSLSLYSGSNNEENLDDPEVYSTNEYSQNDQKGSATPSDCESDKLKIYQRRFNIYAQNQGMSESSPEYEQSIKLAKLSIQKSCATEYESEITGKPSFNCEKARGYVEETICSTTKLAALDMKASHAYSSAKFFADDKVLFNKVGVNWRKKRGKCTTVECIEQAYLERIQYLNTQY</sequence>
<evidence type="ECO:0008006" key="4">
    <source>
        <dbReference type="Google" id="ProtNLM"/>
    </source>
</evidence>
<organism evidence="2 3">
    <name type="scientific">Acinetobacter junii</name>
    <dbReference type="NCBI Taxonomy" id="40215"/>
    <lineage>
        <taxon>Bacteria</taxon>
        <taxon>Pseudomonadati</taxon>
        <taxon>Pseudomonadota</taxon>
        <taxon>Gammaproteobacteria</taxon>
        <taxon>Moraxellales</taxon>
        <taxon>Moraxellaceae</taxon>
        <taxon>Acinetobacter</taxon>
    </lineage>
</organism>
<dbReference type="RefSeq" id="WP_262578409.1">
    <property type="nucleotide sequence ID" value="NZ_JAHPRE010000006.1"/>
</dbReference>
<evidence type="ECO:0000313" key="2">
    <source>
        <dbReference type="EMBL" id="MCU4395824.1"/>
    </source>
</evidence>
<comment type="caution">
    <text evidence="2">The sequence shown here is derived from an EMBL/GenBank/DDBJ whole genome shotgun (WGS) entry which is preliminary data.</text>
</comment>
<dbReference type="PANTHER" id="PTHR37549">
    <property type="entry name" value="LIPOPROTEIN LPRI"/>
    <property type="match status" value="1"/>
</dbReference>
<accession>A0AAW5R588</accession>